<reference evidence="2" key="2">
    <citation type="submission" date="2014-05" db="EMBL/GenBank/DDBJ databases">
        <title>The genome and life-stage specific transcriptomes of Globodera pallida elucidate key aspects of plant parasitism by a cyst nematode.</title>
        <authorList>
            <person name="Cotton J.A."/>
            <person name="Lilley C.J."/>
            <person name="Jones L.M."/>
            <person name="Kikuchi T."/>
            <person name="Reid A.J."/>
            <person name="Thorpe P."/>
            <person name="Tsai I.J."/>
            <person name="Beasley H."/>
            <person name="Blok V."/>
            <person name="Cock P.J.A."/>
            <person name="Van den Akker S.E."/>
            <person name="Holroyd N."/>
            <person name="Hunt M."/>
            <person name="Mantelin S."/>
            <person name="Naghra H."/>
            <person name="Pain A."/>
            <person name="Palomares-Rius J.E."/>
            <person name="Zarowiecki M."/>
            <person name="Berriman M."/>
            <person name="Jones J.T."/>
            <person name="Urwin P.E."/>
        </authorList>
    </citation>
    <scope>NUCLEOTIDE SEQUENCE [LARGE SCALE GENOMIC DNA]</scope>
    <source>
        <strain evidence="2">Lindley</strain>
    </source>
</reference>
<accession>A0A183C158</accession>
<feature type="region of interest" description="Disordered" evidence="1">
    <location>
        <begin position="51"/>
        <end position="70"/>
    </location>
</feature>
<name>A0A183C158_GLOPA</name>
<dbReference type="Proteomes" id="UP000050741">
    <property type="component" value="Unassembled WGS sequence"/>
</dbReference>
<protein>
    <submittedName>
        <fullName evidence="3">Uncharacterized protein</fullName>
    </submittedName>
</protein>
<reference evidence="2" key="1">
    <citation type="submission" date="2013-12" db="EMBL/GenBank/DDBJ databases">
        <authorList>
            <person name="Aslett M."/>
        </authorList>
    </citation>
    <scope>NUCLEOTIDE SEQUENCE [LARGE SCALE GENOMIC DNA]</scope>
    <source>
        <strain evidence="2">Lindley</strain>
    </source>
</reference>
<dbReference type="WBParaSite" id="GPLIN_000660100">
    <property type="protein sequence ID" value="GPLIN_000660100"/>
    <property type="gene ID" value="GPLIN_000660100"/>
</dbReference>
<keyword evidence="2" id="KW-1185">Reference proteome</keyword>
<proteinExistence type="predicted"/>
<sequence>MIGVFECPMAPALTGWLQIVPGKLAFGHFDSHAPLIHSVEKLVERSEMLVNGGQSQLRTTNDKPADKRQI</sequence>
<evidence type="ECO:0000313" key="2">
    <source>
        <dbReference type="Proteomes" id="UP000050741"/>
    </source>
</evidence>
<reference evidence="3" key="3">
    <citation type="submission" date="2016-06" db="UniProtKB">
        <authorList>
            <consortium name="WormBaseParasite"/>
        </authorList>
    </citation>
    <scope>IDENTIFICATION</scope>
</reference>
<evidence type="ECO:0000313" key="3">
    <source>
        <dbReference type="WBParaSite" id="GPLIN_000660100"/>
    </source>
</evidence>
<dbReference type="AlphaFoldDB" id="A0A183C158"/>
<organism evidence="2 3">
    <name type="scientific">Globodera pallida</name>
    <name type="common">Potato cyst nematode worm</name>
    <name type="synonym">Heterodera pallida</name>
    <dbReference type="NCBI Taxonomy" id="36090"/>
    <lineage>
        <taxon>Eukaryota</taxon>
        <taxon>Metazoa</taxon>
        <taxon>Ecdysozoa</taxon>
        <taxon>Nematoda</taxon>
        <taxon>Chromadorea</taxon>
        <taxon>Rhabditida</taxon>
        <taxon>Tylenchina</taxon>
        <taxon>Tylenchomorpha</taxon>
        <taxon>Tylenchoidea</taxon>
        <taxon>Heteroderidae</taxon>
        <taxon>Heteroderinae</taxon>
        <taxon>Globodera</taxon>
    </lineage>
</organism>
<feature type="compositionally biased region" description="Basic and acidic residues" evidence="1">
    <location>
        <begin position="60"/>
        <end position="70"/>
    </location>
</feature>
<evidence type="ECO:0000256" key="1">
    <source>
        <dbReference type="SAM" id="MobiDB-lite"/>
    </source>
</evidence>